<protein>
    <submittedName>
        <fullName evidence="1">Uncharacterized protein</fullName>
    </submittedName>
</protein>
<evidence type="ECO:0000313" key="1">
    <source>
        <dbReference type="EMBL" id="MEB2582345.1"/>
    </source>
</evidence>
<keyword evidence="2" id="KW-1185">Reference proteome</keyword>
<evidence type="ECO:0000313" key="2">
    <source>
        <dbReference type="Proteomes" id="UP001304467"/>
    </source>
</evidence>
<dbReference type="RefSeq" id="WP_323620781.1">
    <property type="nucleotide sequence ID" value="NZ_JAWRKY010000001.1"/>
</dbReference>
<comment type="caution">
    <text evidence="1">The sequence shown here is derived from an EMBL/GenBank/DDBJ whole genome shotgun (WGS) entry which is preliminary data.</text>
</comment>
<organism evidence="1 2">
    <name type="scientific">Burkholderia anthinoferrum</name>
    <dbReference type="NCBI Taxonomy" id="3090833"/>
    <lineage>
        <taxon>Bacteria</taxon>
        <taxon>Pseudomonadati</taxon>
        <taxon>Pseudomonadota</taxon>
        <taxon>Betaproteobacteria</taxon>
        <taxon>Burkholderiales</taxon>
        <taxon>Burkholderiaceae</taxon>
        <taxon>Burkholderia</taxon>
    </lineage>
</organism>
<reference evidence="1 2" key="1">
    <citation type="journal article" date="2023" name="Front. Microbiol.">
        <title>Genomic analyses of Burkholderia respiratory isolates indicates two evolutionarily distinct B. anthina clades.</title>
        <authorList>
            <person name="Pham A."/>
            <person name="Volmer J.G."/>
            <person name="Chambers D.C."/>
            <person name="Smith D.J."/>
            <person name="Reid D.W."/>
            <person name="Burr L."/>
            <person name="Wells T.J."/>
        </authorList>
    </citation>
    <scope>NUCLEOTIDE SEQUENCE [LARGE SCALE GENOMIC DNA]</scope>
    <source>
        <strain evidence="1 2">BCCIQ07A</strain>
    </source>
</reference>
<name>A0ABU5WU88_9BURK</name>
<proteinExistence type="predicted"/>
<sequence length="68" mass="7545">MKSYVRVDKGIVMEVIDPLIDDAGTEVPIESRFTPELVAEMIDVTDISPQPQCWWTFDGGAFFPPVSG</sequence>
<accession>A0ABU5WU88</accession>
<dbReference type="Proteomes" id="UP001304467">
    <property type="component" value="Unassembled WGS sequence"/>
</dbReference>
<gene>
    <name evidence="1" type="ORF">SB593_25710</name>
</gene>
<dbReference type="EMBL" id="JAWRLE010000049">
    <property type="protein sequence ID" value="MEB2582345.1"/>
    <property type="molecule type" value="Genomic_DNA"/>
</dbReference>